<sequence length="80" mass="8857">MQPGVEAPVPPECVPRARTQGPRIYEALNFFQKDVFAPAPYWMAMPEMTILTASKTSPPPSQHVSIAIVHVDGNHYIKVV</sequence>
<dbReference type="AlphaFoldDB" id="A0AA38S852"/>
<organism evidence="1 2">
    <name type="scientific">Centaurea solstitialis</name>
    <name type="common">yellow star-thistle</name>
    <dbReference type="NCBI Taxonomy" id="347529"/>
    <lineage>
        <taxon>Eukaryota</taxon>
        <taxon>Viridiplantae</taxon>
        <taxon>Streptophyta</taxon>
        <taxon>Embryophyta</taxon>
        <taxon>Tracheophyta</taxon>
        <taxon>Spermatophyta</taxon>
        <taxon>Magnoliopsida</taxon>
        <taxon>eudicotyledons</taxon>
        <taxon>Gunneridae</taxon>
        <taxon>Pentapetalae</taxon>
        <taxon>asterids</taxon>
        <taxon>campanulids</taxon>
        <taxon>Asterales</taxon>
        <taxon>Asteraceae</taxon>
        <taxon>Carduoideae</taxon>
        <taxon>Cardueae</taxon>
        <taxon>Centaureinae</taxon>
        <taxon>Centaurea</taxon>
    </lineage>
</organism>
<keyword evidence="2" id="KW-1185">Reference proteome</keyword>
<evidence type="ECO:0000313" key="2">
    <source>
        <dbReference type="Proteomes" id="UP001172457"/>
    </source>
</evidence>
<gene>
    <name evidence="1" type="ORF">OSB04_030693</name>
</gene>
<dbReference type="EMBL" id="JARYMX010000008">
    <property type="protein sequence ID" value="KAJ9537960.1"/>
    <property type="molecule type" value="Genomic_DNA"/>
</dbReference>
<protein>
    <submittedName>
        <fullName evidence="1">Uncharacterized protein</fullName>
    </submittedName>
</protein>
<evidence type="ECO:0000313" key="1">
    <source>
        <dbReference type="EMBL" id="KAJ9537960.1"/>
    </source>
</evidence>
<comment type="caution">
    <text evidence="1">The sequence shown here is derived from an EMBL/GenBank/DDBJ whole genome shotgun (WGS) entry which is preliminary data.</text>
</comment>
<accession>A0AA38S852</accession>
<name>A0AA38S852_9ASTR</name>
<reference evidence="1" key="1">
    <citation type="submission" date="2023-03" db="EMBL/GenBank/DDBJ databases">
        <title>Chromosome-scale reference genome and RAD-based genetic map of yellow starthistle (Centaurea solstitialis) reveal putative structural variation and QTLs associated with invader traits.</title>
        <authorList>
            <person name="Reatini B."/>
            <person name="Cang F.A."/>
            <person name="Jiang Q."/>
            <person name="Mckibben M.T.W."/>
            <person name="Barker M.S."/>
            <person name="Rieseberg L.H."/>
            <person name="Dlugosch K.M."/>
        </authorList>
    </citation>
    <scope>NUCLEOTIDE SEQUENCE</scope>
    <source>
        <strain evidence="1">CAN-66</strain>
        <tissue evidence="1">Leaf</tissue>
    </source>
</reference>
<dbReference type="Proteomes" id="UP001172457">
    <property type="component" value="Chromosome 8"/>
</dbReference>
<proteinExistence type="predicted"/>